<proteinExistence type="predicted"/>
<dbReference type="OrthoDB" id="7875288at2"/>
<keyword evidence="2" id="KW-1185">Reference proteome</keyword>
<name>A0A099EYD6_9RHOB</name>
<gene>
    <name evidence="1" type="ORF">IC63_13535</name>
</gene>
<evidence type="ECO:0000313" key="1">
    <source>
        <dbReference type="EMBL" id="KGJ03249.1"/>
    </source>
</evidence>
<protein>
    <submittedName>
        <fullName evidence="1">Uncharacterized protein</fullName>
    </submittedName>
</protein>
<sequence length="92" mass="9621">MAEKPFPFQPGVMLHEAIVGAFRATGGSFEVWCAENGVAPSIARNATFGVAKGPKGRALLAKLIAAAGPEVVRAGYLARFKTHAEDLRKGVA</sequence>
<organism evidence="1 2">
    <name type="scientific">Paracoccus sphaerophysae</name>
    <dbReference type="NCBI Taxonomy" id="690417"/>
    <lineage>
        <taxon>Bacteria</taxon>
        <taxon>Pseudomonadati</taxon>
        <taxon>Pseudomonadota</taxon>
        <taxon>Alphaproteobacteria</taxon>
        <taxon>Rhodobacterales</taxon>
        <taxon>Paracoccaceae</taxon>
        <taxon>Paracoccus</taxon>
    </lineage>
</organism>
<dbReference type="Proteomes" id="UP000029917">
    <property type="component" value="Unassembled WGS sequence"/>
</dbReference>
<accession>A0A099EYD6</accession>
<evidence type="ECO:0000313" key="2">
    <source>
        <dbReference type="Proteomes" id="UP000029917"/>
    </source>
</evidence>
<comment type="caution">
    <text evidence="1">The sequence shown here is derived from an EMBL/GenBank/DDBJ whole genome shotgun (WGS) entry which is preliminary data.</text>
</comment>
<reference evidence="1 2" key="2">
    <citation type="submission" date="2014-10" db="EMBL/GenBank/DDBJ databases">
        <title>Paracoccus sanguinis sp. nov., isolated from clinical specimens of New York State patients.</title>
        <authorList>
            <person name="Mingle L.A."/>
            <person name="Cole J.A."/>
            <person name="Lapierre P."/>
            <person name="Musser K.A."/>
        </authorList>
    </citation>
    <scope>NUCLEOTIDE SEQUENCE [LARGE SCALE GENOMIC DNA]</scope>
    <source>
        <strain evidence="1 2">HAMBI 3106</strain>
    </source>
</reference>
<dbReference type="RefSeq" id="WP_036721002.1">
    <property type="nucleotide sequence ID" value="NZ_JRKS01000054.1"/>
</dbReference>
<dbReference type="AlphaFoldDB" id="A0A099EYD6"/>
<dbReference type="EMBL" id="JRKS01000054">
    <property type="protein sequence ID" value="KGJ03249.1"/>
    <property type="molecule type" value="Genomic_DNA"/>
</dbReference>
<reference evidence="1 2" key="1">
    <citation type="submission" date="2014-09" db="EMBL/GenBank/DDBJ databases">
        <authorList>
            <person name="McGinnis J.M."/>
            <person name="Wolfgang W.J."/>
        </authorList>
    </citation>
    <scope>NUCLEOTIDE SEQUENCE [LARGE SCALE GENOMIC DNA]</scope>
    <source>
        <strain evidence="1 2">HAMBI 3106</strain>
    </source>
</reference>